<dbReference type="STRING" id="42253.NITMOv2_0009"/>
<organism evidence="1 2">
    <name type="scientific">Nitrospira moscoviensis</name>
    <dbReference type="NCBI Taxonomy" id="42253"/>
    <lineage>
        <taxon>Bacteria</taxon>
        <taxon>Pseudomonadati</taxon>
        <taxon>Nitrospirota</taxon>
        <taxon>Nitrospiria</taxon>
        <taxon>Nitrospirales</taxon>
        <taxon>Nitrospiraceae</taxon>
        <taxon>Nitrospira</taxon>
    </lineage>
</organism>
<dbReference type="RefSeq" id="WP_053377955.1">
    <property type="nucleotide sequence ID" value="NZ_CP011801.1"/>
</dbReference>
<dbReference type="REBASE" id="124574">
    <property type="entry name" value="NmoM1ORF8P"/>
</dbReference>
<reference evidence="1 2" key="1">
    <citation type="journal article" date="2015" name="Proc. Natl. Acad. Sci. U.S.A.">
        <title>Expanded metabolic versatility of ubiquitous nitrite-oxidizing bacteria from the genus Nitrospira.</title>
        <authorList>
            <person name="Koch H."/>
            <person name="Lucker S."/>
            <person name="Albertsen M."/>
            <person name="Kitzinger K."/>
            <person name="Herbold C."/>
            <person name="Spieck E."/>
            <person name="Nielsen P.H."/>
            <person name="Wagner M."/>
            <person name="Daims H."/>
        </authorList>
    </citation>
    <scope>NUCLEOTIDE SEQUENCE [LARGE SCALE GENOMIC DNA]</scope>
    <source>
        <strain evidence="1 2">NSP M-1</strain>
    </source>
</reference>
<dbReference type="KEGG" id="nmv:NITMOv2_0009"/>
<dbReference type="Proteomes" id="UP000069205">
    <property type="component" value="Chromosome"/>
</dbReference>
<proteinExistence type="predicted"/>
<protein>
    <submittedName>
        <fullName evidence="1">Uncharacterized protein</fullName>
    </submittedName>
</protein>
<evidence type="ECO:0000313" key="2">
    <source>
        <dbReference type="Proteomes" id="UP000069205"/>
    </source>
</evidence>
<sequence length="86" mass="10008">MAIRRNTVATIDCAHRWMCVFVYEVDCATEPARNRTPMTFTEVYLGKVTEADFRKNPRGELGTRTATLHRSGIEKLRSNWIYKLNE</sequence>
<keyword evidence="2" id="KW-1185">Reference proteome</keyword>
<accession>A0A0K2G698</accession>
<dbReference type="AlphaFoldDB" id="A0A0K2G698"/>
<name>A0A0K2G698_NITMO</name>
<gene>
    <name evidence="1" type="ORF">NITMOv2_0009</name>
</gene>
<dbReference type="OrthoDB" id="158656at2"/>
<evidence type="ECO:0000313" key="1">
    <source>
        <dbReference type="EMBL" id="ALA56453.1"/>
    </source>
</evidence>
<dbReference type="EMBL" id="CP011801">
    <property type="protein sequence ID" value="ALA56453.1"/>
    <property type="molecule type" value="Genomic_DNA"/>
</dbReference>